<protein>
    <submittedName>
        <fullName evidence="4">Carboxylesterase</fullName>
    </submittedName>
</protein>
<gene>
    <name evidence="4" type="primary">est</name>
    <name evidence="4" type="ORF">skT53_19240</name>
</gene>
<organism evidence="4 5">
    <name type="scientific">Effusibacillus dendaii</name>
    <dbReference type="NCBI Taxonomy" id="2743772"/>
    <lineage>
        <taxon>Bacteria</taxon>
        <taxon>Bacillati</taxon>
        <taxon>Bacillota</taxon>
        <taxon>Bacilli</taxon>
        <taxon>Bacillales</taxon>
        <taxon>Alicyclobacillaceae</taxon>
        <taxon>Effusibacillus</taxon>
    </lineage>
</organism>
<proteinExistence type="predicted"/>
<accession>A0A7I8DDB3</accession>
<dbReference type="KEGG" id="eff:skT53_19240"/>
<keyword evidence="5" id="KW-1185">Reference proteome</keyword>
<dbReference type="GO" id="GO:0052689">
    <property type="term" value="F:carboxylic ester hydrolase activity"/>
    <property type="evidence" value="ECO:0007669"/>
    <property type="project" value="InterPro"/>
</dbReference>
<name>A0A7I8DDB3_9BACL</name>
<dbReference type="InterPro" id="IPR051044">
    <property type="entry name" value="MAG_DAG_Lipase"/>
</dbReference>
<evidence type="ECO:0000313" key="4">
    <source>
        <dbReference type="EMBL" id="BCJ86939.1"/>
    </source>
</evidence>
<dbReference type="SUPFAM" id="SSF53474">
    <property type="entry name" value="alpha/beta-Hydrolases"/>
    <property type="match status" value="1"/>
</dbReference>
<evidence type="ECO:0000256" key="2">
    <source>
        <dbReference type="PIRSR" id="PIRSR017388-2"/>
    </source>
</evidence>
<reference evidence="4 5" key="1">
    <citation type="submission" date="2020-08" db="EMBL/GenBank/DDBJ databases">
        <title>Complete Genome Sequence of Effusibacillus dendaii Strain skT53, Isolated from Farmland soil.</title>
        <authorList>
            <person name="Konishi T."/>
            <person name="Kawasaki H."/>
        </authorList>
    </citation>
    <scope>NUCLEOTIDE SEQUENCE [LARGE SCALE GENOMIC DNA]</scope>
    <source>
        <strain evidence="5">skT53</strain>
    </source>
</reference>
<dbReference type="Gene3D" id="3.40.50.1820">
    <property type="entry name" value="alpha/beta hydrolase"/>
    <property type="match status" value="1"/>
</dbReference>
<dbReference type="AlphaFoldDB" id="A0A7I8DDB3"/>
<dbReference type="RefSeq" id="WP_200756453.1">
    <property type="nucleotide sequence ID" value="NZ_AP023366.1"/>
</dbReference>
<feature type="active site" description="Charge relay system" evidence="1">
    <location>
        <position position="190"/>
    </location>
</feature>
<evidence type="ECO:0000256" key="1">
    <source>
        <dbReference type="PIRSR" id="PIRSR017388-1"/>
    </source>
</evidence>
<sequence length="241" mass="26876">MNLKRPQAFELDGGKTGVLLIHGFTGTPSEMRPLGEFLAENGFSVKAPLLAGHGTSPEDMIKTGMKDWIQSAGDAYFEFSRTCETVYVAGLSMGGLLALHLAARVPVKGVVSMCAPIFIFDRRAKLARWIAPFKKFSADSAYPDHIEPYMAGYTRTPIRCVPELLGLIRKVKGELHEVQASALILQSEQDKTVKPESAKYIYEHIRSKQKEIRWYPNSGHILPVDHDKEQVFADILAFLQK</sequence>
<evidence type="ECO:0000259" key="3">
    <source>
        <dbReference type="Pfam" id="PF12146"/>
    </source>
</evidence>
<feature type="binding site" evidence="2">
    <location>
        <position position="93"/>
    </location>
    <ligand>
        <name>substrate</name>
    </ligand>
</feature>
<dbReference type="EMBL" id="AP023366">
    <property type="protein sequence ID" value="BCJ86939.1"/>
    <property type="molecule type" value="Genomic_DNA"/>
</dbReference>
<feature type="active site" description="Charge relay system" evidence="1">
    <location>
        <position position="220"/>
    </location>
</feature>
<dbReference type="InterPro" id="IPR022742">
    <property type="entry name" value="Hydrolase_4"/>
</dbReference>
<dbReference type="InterPro" id="IPR012354">
    <property type="entry name" value="Esterase_lipase"/>
</dbReference>
<dbReference type="Proteomes" id="UP000593802">
    <property type="component" value="Chromosome"/>
</dbReference>
<evidence type="ECO:0000313" key="5">
    <source>
        <dbReference type="Proteomes" id="UP000593802"/>
    </source>
</evidence>
<feature type="active site" description="Nucleophile" evidence="1">
    <location>
        <position position="92"/>
    </location>
</feature>
<feature type="binding site" evidence="2">
    <location>
        <position position="24"/>
    </location>
    <ligand>
        <name>substrate</name>
    </ligand>
</feature>
<dbReference type="Pfam" id="PF12146">
    <property type="entry name" value="Hydrolase_4"/>
    <property type="match status" value="1"/>
</dbReference>
<feature type="domain" description="Serine aminopeptidase S33" evidence="3">
    <location>
        <begin position="18"/>
        <end position="225"/>
    </location>
</feature>
<dbReference type="InterPro" id="IPR029058">
    <property type="entry name" value="AB_hydrolase_fold"/>
</dbReference>
<dbReference type="PANTHER" id="PTHR11614">
    <property type="entry name" value="PHOSPHOLIPASE-RELATED"/>
    <property type="match status" value="1"/>
</dbReference>
<dbReference type="PIRSF" id="PIRSF017388">
    <property type="entry name" value="Esterase_lipase"/>
    <property type="match status" value="1"/>
</dbReference>